<evidence type="ECO:0000256" key="4">
    <source>
        <dbReference type="ARBA" id="ARBA00023306"/>
    </source>
</evidence>
<evidence type="ECO:0000256" key="2">
    <source>
        <dbReference type="ARBA" id="ARBA00020112"/>
    </source>
</evidence>
<sequence>MSLFGLSLRSRRTKSAQTAKDRLQILLAHERGRGSGAPDYLPALQRDIVQAVRKYVDIEMDDVDVRMDRSKDVSSLEINVEIPAAKTARLRSKD</sequence>
<keyword evidence="4 6" id="KW-0131">Cell cycle</keyword>
<dbReference type="STRING" id="561184.SAMN05216376_1015"/>
<dbReference type="PATRIC" id="fig|1515334.3.peg.1862"/>
<name>A0A0B3RRX1_9RHOB</name>
<reference evidence="7 8" key="1">
    <citation type="submission" date="2014-10" db="EMBL/GenBank/DDBJ databases">
        <title>Genome sequence of Ponticoccus sp. strain UMTAT08 isolated from clonal culture of toxic dinoflagellate Alexandrium tamiyavanichii.</title>
        <authorList>
            <person name="Gan H.Y."/>
            <person name="Muhd D.-D."/>
            <person name="Mohd Noor M.E."/>
            <person name="Yeong Y.S."/>
            <person name="Usup G."/>
        </authorList>
    </citation>
    <scope>NUCLEOTIDE SEQUENCE [LARGE SCALE GENOMIC DNA]</scope>
    <source>
        <strain evidence="7 8">UMTAT08</strain>
    </source>
</reference>
<dbReference type="NCBIfam" id="TIGR01215">
    <property type="entry name" value="minE"/>
    <property type="match status" value="1"/>
</dbReference>
<gene>
    <name evidence="6 7" type="primary">minE</name>
    <name evidence="7" type="ORF">OA50_01849</name>
</gene>
<dbReference type="RefSeq" id="WP_043139982.1">
    <property type="nucleotide sequence ID" value="NZ_AP022337.1"/>
</dbReference>
<comment type="function">
    <text evidence="5 6">Prevents the cell division inhibition by proteins MinC and MinD at internal division sites while permitting inhibition at polar sites. This ensures cell division at the proper site by restricting the formation of a division septum at the midpoint of the long axis of the cell.</text>
</comment>
<dbReference type="InterPro" id="IPR005527">
    <property type="entry name" value="MinE"/>
</dbReference>
<accession>A0A0B3RRX1</accession>
<comment type="similarity">
    <text evidence="1 6">Belongs to the MinE family.</text>
</comment>
<dbReference type="Gene3D" id="3.30.1070.10">
    <property type="entry name" value="Cell division topological specificity factor MinE"/>
    <property type="match status" value="1"/>
</dbReference>
<organism evidence="7 8">
    <name type="scientific">Mameliella alba</name>
    <dbReference type="NCBI Taxonomy" id="561184"/>
    <lineage>
        <taxon>Bacteria</taxon>
        <taxon>Pseudomonadati</taxon>
        <taxon>Pseudomonadota</taxon>
        <taxon>Alphaproteobacteria</taxon>
        <taxon>Rhodobacterales</taxon>
        <taxon>Roseobacteraceae</taxon>
        <taxon>Mameliella</taxon>
    </lineage>
</organism>
<dbReference type="EMBL" id="JSUQ01000006">
    <property type="protein sequence ID" value="KHQ53860.1"/>
    <property type="molecule type" value="Genomic_DNA"/>
</dbReference>
<dbReference type="GO" id="GO:0051301">
    <property type="term" value="P:cell division"/>
    <property type="evidence" value="ECO:0007669"/>
    <property type="project" value="UniProtKB-KW"/>
</dbReference>
<evidence type="ECO:0000313" key="7">
    <source>
        <dbReference type="EMBL" id="KHQ53860.1"/>
    </source>
</evidence>
<evidence type="ECO:0000256" key="5">
    <source>
        <dbReference type="ARBA" id="ARBA00025265"/>
    </source>
</evidence>
<dbReference type="FunFam" id="3.30.1070.10:FF:000001">
    <property type="entry name" value="Cell division topological specificity factor"/>
    <property type="match status" value="1"/>
</dbReference>
<dbReference type="GO" id="GO:0042802">
    <property type="term" value="F:identical protein binding"/>
    <property type="evidence" value="ECO:0007669"/>
    <property type="project" value="UniProtKB-ARBA"/>
</dbReference>
<evidence type="ECO:0000256" key="3">
    <source>
        <dbReference type="ARBA" id="ARBA00022618"/>
    </source>
</evidence>
<dbReference type="SUPFAM" id="SSF55229">
    <property type="entry name" value="Cell division protein MinE topological specificity domain"/>
    <property type="match status" value="1"/>
</dbReference>
<dbReference type="OrthoDB" id="9802655at2"/>
<dbReference type="InterPro" id="IPR036707">
    <property type="entry name" value="MinE_sf"/>
</dbReference>
<dbReference type="AlphaFoldDB" id="A0A0B3RRX1"/>
<evidence type="ECO:0000256" key="1">
    <source>
        <dbReference type="ARBA" id="ARBA00008168"/>
    </source>
</evidence>
<dbReference type="Pfam" id="PF03776">
    <property type="entry name" value="MinE"/>
    <property type="match status" value="1"/>
</dbReference>
<evidence type="ECO:0000256" key="6">
    <source>
        <dbReference type="HAMAP-Rule" id="MF_00262"/>
    </source>
</evidence>
<proteinExistence type="inferred from homology"/>
<keyword evidence="3 6" id="KW-0132">Cell division</keyword>
<keyword evidence="8" id="KW-1185">Reference proteome</keyword>
<protein>
    <recommendedName>
        <fullName evidence="2 6">Cell division topological specificity factor</fullName>
    </recommendedName>
</protein>
<dbReference type="Proteomes" id="UP000030960">
    <property type="component" value="Unassembled WGS sequence"/>
</dbReference>
<dbReference type="NCBIfam" id="NF001422">
    <property type="entry name" value="PRK00296.1"/>
    <property type="match status" value="1"/>
</dbReference>
<evidence type="ECO:0000313" key="8">
    <source>
        <dbReference type="Proteomes" id="UP000030960"/>
    </source>
</evidence>
<comment type="caution">
    <text evidence="7">The sequence shown here is derived from an EMBL/GenBank/DDBJ whole genome shotgun (WGS) entry which is preliminary data.</text>
</comment>
<dbReference type="GO" id="GO:0032955">
    <property type="term" value="P:regulation of division septum assembly"/>
    <property type="evidence" value="ECO:0007669"/>
    <property type="project" value="InterPro"/>
</dbReference>
<dbReference type="HAMAP" id="MF_00262">
    <property type="entry name" value="MinE"/>
    <property type="match status" value="1"/>
</dbReference>